<dbReference type="OrthoDB" id="2728951at2759"/>
<keyword evidence="2" id="KW-1133">Transmembrane helix</keyword>
<sequence>MPIQSRNKQSCLTAILQGTLIKAHATRDPELPQMYEVFNHPLWPNQRSIVFLADLTIEGRVKALEVQNRQRIPGPGLENSKNSGAVFVNPGEMVFVRDMHGTGDPREDKTHSWLVAKNMQTKATQELIRQVIKKIVGKKELCTSEKASQGIDGTYAGGLQFERHDRAVHVAGAECAYTLGPSHERVPNRSAPHASGKMYEGEMDDHLELQKDIIKMHASAAMTALRQGPPDLLQNLENHAELIDLPRIGTDDNFAYPNMQLNISPVAPLGSRSVDGGLSTSIGIFGGEHIDAGDHEGTFTFVGYPVRDLIEGTNVLPFAALPGSQLHQRELRFSPEWTPNAFQYKDRGWTSQSTWVADAFSIMTPAAHFRFIILGLVFLILYILNQLPASYKVECDTEALLKCFTREREDGKRVNCGEWPSRPEMKRTPPTPTDMESSTVSADVTVTCSTQNSIWETQFALWDAHVDKYASTISIIQVHRANRISNGEVYNPNSKGGRPPVITASVIALAKRAAAGNKITVDGGTQGE</sequence>
<organism evidence="3 4">
    <name type="scientific">Piloderma croceum (strain F 1598)</name>
    <dbReference type="NCBI Taxonomy" id="765440"/>
    <lineage>
        <taxon>Eukaryota</taxon>
        <taxon>Fungi</taxon>
        <taxon>Dikarya</taxon>
        <taxon>Basidiomycota</taxon>
        <taxon>Agaricomycotina</taxon>
        <taxon>Agaricomycetes</taxon>
        <taxon>Agaricomycetidae</taxon>
        <taxon>Atheliales</taxon>
        <taxon>Atheliaceae</taxon>
        <taxon>Piloderma</taxon>
    </lineage>
</organism>
<gene>
    <name evidence="3" type="ORF">PILCRDRAFT_16717</name>
</gene>
<evidence type="ECO:0000313" key="3">
    <source>
        <dbReference type="EMBL" id="KIM71800.1"/>
    </source>
</evidence>
<name>A0A0C3EGL1_PILCF</name>
<evidence type="ECO:0000313" key="4">
    <source>
        <dbReference type="Proteomes" id="UP000054166"/>
    </source>
</evidence>
<reference evidence="4" key="2">
    <citation type="submission" date="2015-01" db="EMBL/GenBank/DDBJ databases">
        <title>Evolutionary Origins and Diversification of the Mycorrhizal Mutualists.</title>
        <authorList>
            <consortium name="DOE Joint Genome Institute"/>
            <consortium name="Mycorrhizal Genomics Consortium"/>
            <person name="Kohler A."/>
            <person name="Kuo A."/>
            <person name="Nagy L.G."/>
            <person name="Floudas D."/>
            <person name="Copeland A."/>
            <person name="Barry K.W."/>
            <person name="Cichocki N."/>
            <person name="Veneault-Fourrey C."/>
            <person name="LaButti K."/>
            <person name="Lindquist E.A."/>
            <person name="Lipzen A."/>
            <person name="Lundell T."/>
            <person name="Morin E."/>
            <person name="Murat C."/>
            <person name="Riley R."/>
            <person name="Ohm R."/>
            <person name="Sun H."/>
            <person name="Tunlid A."/>
            <person name="Henrissat B."/>
            <person name="Grigoriev I.V."/>
            <person name="Hibbett D.S."/>
            <person name="Martin F."/>
        </authorList>
    </citation>
    <scope>NUCLEOTIDE SEQUENCE [LARGE SCALE GENOMIC DNA]</scope>
    <source>
        <strain evidence="4">F 1598</strain>
    </source>
</reference>
<protein>
    <submittedName>
        <fullName evidence="3">Uncharacterized protein</fullName>
    </submittedName>
</protein>
<feature type="transmembrane region" description="Helical" evidence="2">
    <location>
        <begin position="367"/>
        <end position="384"/>
    </location>
</feature>
<dbReference type="AlphaFoldDB" id="A0A0C3EGL1"/>
<reference evidence="3 4" key="1">
    <citation type="submission" date="2014-04" db="EMBL/GenBank/DDBJ databases">
        <authorList>
            <consortium name="DOE Joint Genome Institute"/>
            <person name="Kuo A."/>
            <person name="Tarkka M."/>
            <person name="Buscot F."/>
            <person name="Kohler A."/>
            <person name="Nagy L.G."/>
            <person name="Floudas D."/>
            <person name="Copeland A."/>
            <person name="Barry K.W."/>
            <person name="Cichocki N."/>
            <person name="Veneault-Fourrey C."/>
            <person name="LaButti K."/>
            <person name="Lindquist E.A."/>
            <person name="Lipzen A."/>
            <person name="Lundell T."/>
            <person name="Morin E."/>
            <person name="Murat C."/>
            <person name="Sun H."/>
            <person name="Tunlid A."/>
            <person name="Henrissat B."/>
            <person name="Grigoriev I.V."/>
            <person name="Hibbett D.S."/>
            <person name="Martin F."/>
            <person name="Nordberg H.P."/>
            <person name="Cantor M.N."/>
            <person name="Hua S.X."/>
        </authorList>
    </citation>
    <scope>NUCLEOTIDE SEQUENCE [LARGE SCALE GENOMIC DNA]</scope>
    <source>
        <strain evidence="3 4">F 1598</strain>
    </source>
</reference>
<keyword evidence="4" id="KW-1185">Reference proteome</keyword>
<dbReference type="EMBL" id="KN833209">
    <property type="protein sequence ID" value="KIM71800.1"/>
    <property type="molecule type" value="Genomic_DNA"/>
</dbReference>
<keyword evidence="2" id="KW-0472">Membrane</keyword>
<evidence type="ECO:0000256" key="2">
    <source>
        <dbReference type="SAM" id="Phobius"/>
    </source>
</evidence>
<accession>A0A0C3EGL1</accession>
<dbReference type="InParanoid" id="A0A0C3EGL1"/>
<proteinExistence type="predicted"/>
<evidence type="ECO:0000256" key="1">
    <source>
        <dbReference type="SAM" id="MobiDB-lite"/>
    </source>
</evidence>
<keyword evidence="2" id="KW-0812">Transmembrane</keyword>
<feature type="region of interest" description="Disordered" evidence="1">
    <location>
        <begin position="415"/>
        <end position="439"/>
    </location>
</feature>
<dbReference type="HOGENOM" id="CLU_481558_0_0_1"/>
<dbReference type="Proteomes" id="UP000054166">
    <property type="component" value="Unassembled WGS sequence"/>
</dbReference>
<feature type="compositionally biased region" description="Basic and acidic residues" evidence="1">
    <location>
        <begin position="415"/>
        <end position="427"/>
    </location>
</feature>